<dbReference type="Pfam" id="PF13556">
    <property type="entry name" value="HTH_30"/>
    <property type="match status" value="1"/>
</dbReference>
<sequence>MGDLFWVLRNRLDANARRAVEVYARELAEYRMMSTGSQGRTSLMDFAVVLRRRMLTLAEDDRPFDEEDLAYIAAVGRERGERGVSLASHRRVLVLHSSLTLDEIQDAAGPNDLSALMHTLAWLAPQGVIAQNAYTRGYMEGQEHRLPLATRVQLLAKLLLADDPAAPDLAGNVGMDVPERYLVTVVRVAGRPFGWAERVRDDIIETLVGGHRVPMTWPTREEFVALVPETGDGRATAGERALSLAREFAAAVGRPCSAGSAPGRPHALAGALTMARQVSQVAPVHAVPTRVHGMADVFVELGAAQLPQVEEWLRGVARRLSGGPDLLATLEVYYRCDMNRLLAATALHIHPRTLDYRLQRVRELTGLNPGSTRGVRVLNTAVARVLAGAWPELDSGGA</sequence>
<gene>
    <name evidence="3" type="ORF">ACFQSB_33835</name>
</gene>
<evidence type="ECO:0000313" key="3">
    <source>
        <dbReference type="EMBL" id="MFC7387232.1"/>
    </source>
</evidence>
<dbReference type="InterPro" id="IPR025736">
    <property type="entry name" value="PucR_C-HTH_dom"/>
</dbReference>
<evidence type="ECO:0000259" key="1">
    <source>
        <dbReference type="Pfam" id="PF13556"/>
    </source>
</evidence>
<dbReference type="Proteomes" id="UP001596496">
    <property type="component" value="Unassembled WGS sequence"/>
</dbReference>
<dbReference type="InterPro" id="IPR051448">
    <property type="entry name" value="CdaR-like_regulators"/>
</dbReference>
<feature type="domain" description="RsbT co-antagonist protein RsbRD N-terminal" evidence="2">
    <location>
        <begin position="14"/>
        <end position="136"/>
    </location>
</feature>
<comment type="caution">
    <text evidence="3">The sequence shown here is derived from an EMBL/GenBank/DDBJ whole genome shotgun (WGS) entry which is preliminary data.</text>
</comment>
<dbReference type="InterPro" id="IPR025751">
    <property type="entry name" value="RsbRD_N_dom"/>
</dbReference>
<accession>A0ABW2PFI8</accession>
<dbReference type="EMBL" id="JBHTCG010000035">
    <property type="protein sequence ID" value="MFC7387232.1"/>
    <property type="molecule type" value="Genomic_DNA"/>
</dbReference>
<evidence type="ECO:0000259" key="2">
    <source>
        <dbReference type="Pfam" id="PF14361"/>
    </source>
</evidence>
<dbReference type="PANTHER" id="PTHR33744:SF1">
    <property type="entry name" value="DNA-BINDING TRANSCRIPTIONAL ACTIVATOR ADER"/>
    <property type="match status" value="1"/>
</dbReference>
<name>A0ABW2PFI8_9ACTN</name>
<dbReference type="PANTHER" id="PTHR33744">
    <property type="entry name" value="CARBOHYDRATE DIACID REGULATOR"/>
    <property type="match status" value="1"/>
</dbReference>
<organism evidence="3 4">
    <name type="scientific">Sphaerisporangium rhizosphaerae</name>
    <dbReference type="NCBI Taxonomy" id="2269375"/>
    <lineage>
        <taxon>Bacteria</taxon>
        <taxon>Bacillati</taxon>
        <taxon>Actinomycetota</taxon>
        <taxon>Actinomycetes</taxon>
        <taxon>Streptosporangiales</taxon>
        <taxon>Streptosporangiaceae</taxon>
        <taxon>Sphaerisporangium</taxon>
    </lineage>
</organism>
<dbReference type="Pfam" id="PF14361">
    <property type="entry name" value="RsbRD_N"/>
    <property type="match status" value="1"/>
</dbReference>
<keyword evidence="4" id="KW-1185">Reference proteome</keyword>
<dbReference type="Gene3D" id="1.10.10.2840">
    <property type="entry name" value="PucR C-terminal helix-turn-helix domain"/>
    <property type="match status" value="1"/>
</dbReference>
<reference evidence="4" key="1">
    <citation type="journal article" date="2019" name="Int. J. Syst. Evol. Microbiol.">
        <title>The Global Catalogue of Microorganisms (GCM) 10K type strain sequencing project: providing services to taxonomists for standard genome sequencing and annotation.</title>
        <authorList>
            <consortium name="The Broad Institute Genomics Platform"/>
            <consortium name="The Broad Institute Genome Sequencing Center for Infectious Disease"/>
            <person name="Wu L."/>
            <person name="Ma J."/>
        </authorList>
    </citation>
    <scope>NUCLEOTIDE SEQUENCE [LARGE SCALE GENOMIC DNA]</scope>
    <source>
        <strain evidence="4">CECT 7649</strain>
    </source>
</reference>
<proteinExistence type="predicted"/>
<evidence type="ECO:0000313" key="4">
    <source>
        <dbReference type="Proteomes" id="UP001596496"/>
    </source>
</evidence>
<protein>
    <submittedName>
        <fullName evidence="3">PucR family transcriptional regulator</fullName>
    </submittedName>
</protein>
<dbReference type="InterPro" id="IPR042070">
    <property type="entry name" value="PucR_C-HTH_sf"/>
</dbReference>
<feature type="domain" description="PucR C-terminal helix-turn-helix" evidence="1">
    <location>
        <begin position="326"/>
        <end position="381"/>
    </location>
</feature>